<name>A0A443HWW5_BYSSP</name>
<protein>
    <submittedName>
        <fullName evidence="2">Uncharacterized protein</fullName>
    </submittedName>
</protein>
<dbReference type="VEuPathDB" id="FungiDB:C8Q69DRAFT_240209"/>
<feature type="transmembrane region" description="Helical" evidence="1">
    <location>
        <begin position="12"/>
        <end position="31"/>
    </location>
</feature>
<reference evidence="2 3" key="1">
    <citation type="journal article" date="2018" name="Front. Microbiol.">
        <title>Genomic and genetic insights into a cosmopolitan fungus, Paecilomyces variotii (Eurotiales).</title>
        <authorList>
            <person name="Urquhart A.S."/>
            <person name="Mondo S.J."/>
            <person name="Makela M.R."/>
            <person name="Hane J.K."/>
            <person name="Wiebenga A."/>
            <person name="He G."/>
            <person name="Mihaltcheva S."/>
            <person name="Pangilinan J."/>
            <person name="Lipzen A."/>
            <person name="Barry K."/>
            <person name="de Vries R.P."/>
            <person name="Grigoriev I.V."/>
            <person name="Idnurm A."/>
        </authorList>
    </citation>
    <scope>NUCLEOTIDE SEQUENCE [LARGE SCALE GENOMIC DNA]</scope>
    <source>
        <strain evidence="2 3">CBS 101075</strain>
    </source>
</reference>
<dbReference type="GeneID" id="39595758"/>
<sequence length="74" mass="8309">MNVLFWSKSRPWRLAFAGQALCYCPCYPLHFMNSFICHIFSTVFEFCFFALIISTSILPALSVTSWGSGAESSA</sequence>
<gene>
    <name evidence="2" type="ORF">C8Q69DRAFT_240209</name>
</gene>
<keyword evidence="3" id="KW-1185">Reference proteome</keyword>
<evidence type="ECO:0000313" key="3">
    <source>
        <dbReference type="Proteomes" id="UP000283841"/>
    </source>
</evidence>
<keyword evidence="1" id="KW-0812">Transmembrane</keyword>
<keyword evidence="1" id="KW-0472">Membrane</keyword>
<dbReference type="AlphaFoldDB" id="A0A443HWW5"/>
<dbReference type="EMBL" id="RCNU01000004">
    <property type="protein sequence ID" value="RWQ96318.1"/>
    <property type="molecule type" value="Genomic_DNA"/>
</dbReference>
<accession>A0A443HWW5</accession>
<dbReference type="RefSeq" id="XP_028485963.1">
    <property type="nucleotide sequence ID" value="XM_028626481.1"/>
</dbReference>
<proteinExistence type="predicted"/>
<evidence type="ECO:0000313" key="2">
    <source>
        <dbReference type="EMBL" id="RWQ96318.1"/>
    </source>
</evidence>
<feature type="transmembrane region" description="Helical" evidence="1">
    <location>
        <begin position="43"/>
        <end position="66"/>
    </location>
</feature>
<dbReference type="Proteomes" id="UP000283841">
    <property type="component" value="Unassembled WGS sequence"/>
</dbReference>
<keyword evidence="1" id="KW-1133">Transmembrane helix</keyword>
<comment type="caution">
    <text evidence="2">The sequence shown here is derived from an EMBL/GenBank/DDBJ whole genome shotgun (WGS) entry which is preliminary data.</text>
</comment>
<organism evidence="2 3">
    <name type="scientific">Byssochlamys spectabilis</name>
    <name type="common">Paecilomyces variotii</name>
    <dbReference type="NCBI Taxonomy" id="264951"/>
    <lineage>
        <taxon>Eukaryota</taxon>
        <taxon>Fungi</taxon>
        <taxon>Dikarya</taxon>
        <taxon>Ascomycota</taxon>
        <taxon>Pezizomycotina</taxon>
        <taxon>Eurotiomycetes</taxon>
        <taxon>Eurotiomycetidae</taxon>
        <taxon>Eurotiales</taxon>
        <taxon>Thermoascaceae</taxon>
        <taxon>Paecilomyces</taxon>
    </lineage>
</organism>
<evidence type="ECO:0000256" key="1">
    <source>
        <dbReference type="SAM" id="Phobius"/>
    </source>
</evidence>